<name>A0A397TKY5_9GLOM</name>
<dbReference type="EMBL" id="QKYT01000034">
    <property type="protein sequence ID" value="RIA97137.1"/>
    <property type="molecule type" value="Genomic_DNA"/>
</dbReference>
<keyword evidence="2" id="KW-1185">Reference proteome</keyword>
<dbReference type="Proteomes" id="UP000265703">
    <property type="component" value="Unassembled WGS sequence"/>
</dbReference>
<protein>
    <submittedName>
        <fullName evidence="1">Uncharacterized protein</fullName>
    </submittedName>
</protein>
<comment type="caution">
    <text evidence="1">The sequence shown here is derived from an EMBL/GenBank/DDBJ whole genome shotgun (WGS) entry which is preliminary data.</text>
</comment>
<evidence type="ECO:0000313" key="2">
    <source>
        <dbReference type="Proteomes" id="UP000265703"/>
    </source>
</evidence>
<accession>A0A397TKY5</accession>
<evidence type="ECO:0000313" key="1">
    <source>
        <dbReference type="EMBL" id="RIA97137.1"/>
    </source>
</evidence>
<dbReference type="OrthoDB" id="2402852at2759"/>
<proteinExistence type="predicted"/>
<organism evidence="1 2">
    <name type="scientific">Glomus cerebriforme</name>
    <dbReference type="NCBI Taxonomy" id="658196"/>
    <lineage>
        <taxon>Eukaryota</taxon>
        <taxon>Fungi</taxon>
        <taxon>Fungi incertae sedis</taxon>
        <taxon>Mucoromycota</taxon>
        <taxon>Glomeromycotina</taxon>
        <taxon>Glomeromycetes</taxon>
        <taxon>Glomerales</taxon>
        <taxon>Glomeraceae</taxon>
        <taxon>Glomus</taxon>
    </lineage>
</organism>
<dbReference type="AlphaFoldDB" id="A0A397TKY5"/>
<sequence length="123" mass="13527">MPILVFEWNEGGFNDVPDAPGLRNGVAGQTKAAIVANLMANGATNYNDIIFAFSSGHAIGEWCRQISMNIQWALNQPGVPNICNSITRINPIIRYEDDDDDDDETGIPSPEFDIENYPAFGYC</sequence>
<gene>
    <name evidence="1" type="ORF">C1645_814531</name>
</gene>
<reference evidence="1 2" key="1">
    <citation type="submission" date="2018-06" db="EMBL/GenBank/DDBJ databases">
        <title>Comparative genomics reveals the genomic features of Rhizophagus irregularis, R. cerebriforme, R. diaphanum and Gigaspora rosea, and their symbiotic lifestyle signature.</title>
        <authorList>
            <person name="Morin E."/>
            <person name="San Clemente H."/>
            <person name="Chen E.C.H."/>
            <person name="De La Providencia I."/>
            <person name="Hainaut M."/>
            <person name="Kuo A."/>
            <person name="Kohler A."/>
            <person name="Murat C."/>
            <person name="Tang N."/>
            <person name="Roy S."/>
            <person name="Loubradou J."/>
            <person name="Henrissat B."/>
            <person name="Grigoriev I.V."/>
            <person name="Corradi N."/>
            <person name="Roux C."/>
            <person name="Martin F.M."/>
        </authorList>
    </citation>
    <scope>NUCLEOTIDE SEQUENCE [LARGE SCALE GENOMIC DNA]</scope>
    <source>
        <strain evidence="1 2">DAOM 227022</strain>
    </source>
</reference>